<dbReference type="EMBL" id="CM000781">
    <property type="protein sequence ID" value="AQK69613.1"/>
    <property type="molecule type" value="Genomic_DNA"/>
</dbReference>
<reference evidence="2" key="1">
    <citation type="submission" date="2015-12" db="EMBL/GenBank/DDBJ databases">
        <title>Update maize B73 reference genome by single molecule sequencing technologies.</title>
        <authorList>
            <consortium name="Maize Genome Sequencing Project"/>
            <person name="Ware D."/>
        </authorList>
    </citation>
    <scope>NUCLEOTIDE SEQUENCE</scope>
    <source>
        <tissue evidence="2">Seedling</tissue>
    </source>
</reference>
<protein>
    <submittedName>
        <fullName evidence="2">Uncharacterized protein</fullName>
    </submittedName>
</protein>
<gene>
    <name evidence="2" type="ORF">ZEAMMB73_Zm00001d015822</name>
</gene>
<proteinExistence type="predicted"/>
<organism evidence="2">
    <name type="scientific">Zea mays</name>
    <name type="common">Maize</name>
    <dbReference type="NCBI Taxonomy" id="4577"/>
    <lineage>
        <taxon>Eukaryota</taxon>
        <taxon>Viridiplantae</taxon>
        <taxon>Streptophyta</taxon>
        <taxon>Embryophyta</taxon>
        <taxon>Tracheophyta</taxon>
        <taxon>Spermatophyta</taxon>
        <taxon>Magnoliopsida</taxon>
        <taxon>Liliopsida</taxon>
        <taxon>Poales</taxon>
        <taxon>Poaceae</taxon>
        <taxon>PACMAD clade</taxon>
        <taxon>Panicoideae</taxon>
        <taxon>Andropogonodae</taxon>
        <taxon>Andropogoneae</taxon>
        <taxon>Tripsacinae</taxon>
        <taxon>Zea</taxon>
    </lineage>
</organism>
<dbReference type="EMBL" id="CM000781">
    <property type="protein sequence ID" value="AQK69617.1"/>
    <property type="molecule type" value="Genomic_DNA"/>
</dbReference>
<feature type="region of interest" description="Disordered" evidence="1">
    <location>
        <begin position="153"/>
        <end position="187"/>
    </location>
</feature>
<accession>A0A1D6H458</accession>
<feature type="region of interest" description="Disordered" evidence="1">
    <location>
        <begin position="1"/>
        <end position="47"/>
    </location>
</feature>
<dbReference type="AlphaFoldDB" id="A0A1D6H458"/>
<feature type="region of interest" description="Disordered" evidence="1">
    <location>
        <begin position="60"/>
        <end position="106"/>
    </location>
</feature>
<evidence type="ECO:0000313" key="2">
    <source>
        <dbReference type="EMBL" id="AQK69617.1"/>
    </source>
</evidence>
<feature type="compositionally biased region" description="Low complexity" evidence="1">
    <location>
        <begin position="22"/>
        <end position="35"/>
    </location>
</feature>
<sequence>MVLPPSPHARRHPLRDARRPLLRPTLLPTPSAPQSSDPPQPRPIPSYHAPARVYLIIPAHPRTPRPSRAPPRHPLISPRTPSIRMRGGGRQPRARSHLLGNPSRRRLHPQLHPPLLGSGSGGCGGGGTGWGKLRRWVKLRGPGEYVRVAVGVGPGRLSPRSRGPRLGALPRDGRALGRRRPRCLSAT</sequence>
<feature type="compositionally biased region" description="Basic residues" evidence="1">
    <location>
        <begin position="176"/>
        <end position="187"/>
    </location>
</feature>
<evidence type="ECO:0000256" key="1">
    <source>
        <dbReference type="SAM" id="MobiDB-lite"/>
    </source>
</evidence>
<feature type="compositionally biased region" description="Low complexity" evidence="1">
    <location>
        <begin position="155"/>
        <end position="170"/>
    </location>
</feature>
<name>A0A1D6H458_MAIZE</name>